<organism evidence="2 3">
    <name type="scientific">Selenomonas ruminantium</name>
    <dbReference type="NCBI Taxonomy" id="971"/>
    <lineage>
        <taxon>Bacteria</taxon>
        <taxon>Bacillati</taxon>
        <taxon>Bacillota</taxon>
        <taxon>Negativicutes</taxon>
        <taxon>Selenomonadales</taxon>
        <taxon>Selenomonadaceae</taxon>
        <taxon>Selenomonas</taxon>
    </lineage>
</organism>
<reference evidence="2 3" key="1">
    <citation type="submission" date="2016-10" db="EMBL/GenBank/DDBJ databases">
        <authorList>
            <person name="de Groot N.N."/>
        </authorList>
    </citation>
    <scope>NUCLEOTIDE SEQUENCE [LARGE SCALE GENOMIC DNA]</scope>
    <source>
        <strain evidence="2 3">Z108</strain>
    </source>
</reference>
<name>A0A1I3C3N4_SELRU</name>
<dbReference type="Proteomes" id="UP000183639">
    <property type="component" value="Unassembled WGS sequence"/>
</dbReference>
<feature type="transmembrane region" description="Helical" evidence="1">
    <location>
        <begin position="98"/>
        <end position="116"/>
    </location>
</feature>
<accession>A0A1I3C3N4</accession>
<feature type="transmembrane region" description="Helical" evidence="1">
    <location>
        <begin position="156"/>
        <end position="177"/>
    </location>
</feature>
<keyword evidence="1" id="KW-0472">Membrane</keyword>
<keyword evidence="1" id="KW-1133">Transmembrane helix</keyword>
<feature type="transmembrane region" description="Helical" evidence="1">
    <location>
        <begin position="21"/>
        <end position="42"/>
    </location>
</feature>
<dbReference type="AlphaFoldDB" id="A0A1I3C3N4"/>
<gene>
    <name evidence="2" type="ORF">SAMN04487861_102134</name>
</gene>
<feature type="transmembrane region" description="Helical" evidence="1">
    <location>
        <begin position="128"/>
        <end position="150"/>
    </location>
</feature>
<protein>
    <submittedName>
        <fullName evidence="2">Uncharacterized protein</fullName>
    </submittedName>
</protein>
<dbReference type="RefSeq" id="WP_075441867.1">
    <property type="nucleotide sequence ID" value="NZ_FOQK01000002.1"/>
</dbReference>
<sequence length="238" mass="27201">MNTMSERDCASDESWCNRFCLLLLGVELVIFLRVWEFLLGGWGNNGELLLSLATFLLSVSWLVMLLYINIANKVLFFFFRILISGIVNLVGFYAIFHFLGVAGAVIWVLGALLVNRSRLKIFFAYPNYIGYVVGGYVFSFMVNWLIGLLGTDPYSWWIAVGILPFLPSFVLLIWLWNLLTQEIHQGRSFFDAMRILELMPMTFGYFLIGVLTIVPIKLFSGESLFGEEGHDYLAMPQE</sequence>
<dbReference type="OrthoDB" id="1664497at2"/>
<evidence type="ECO:0000313" key="2">
    <source>
        <dbReference type="EMBL" id="SFH69147.1"/>
    </source>
</evidence>
<dbReference type="EMBL" id="FOQK01000002">
    <property type="protein sequence ID" value="SFH69147.1"/>
    <property type="molecule type" value="Genomic_DNA"/>
</dbReference>
<feature type="transmembrane region" description="Helical" evidence="1">
    <location>
        <begin position="198"/>
        <end position="216"/>
    </location>
</feature>
<keyword evidence="1" id="KW-0812">Transmembrane</keyword>
<evidence type="ECO:0000313" key="3">
    <source>
        <dbReference type="Proteomes" id="UP000183639"/>
    </source>
</evidence>
<feature type="transmembrane region" description="Helical" evidence="1">
    <location>
        <begin position="48"/>
        <end position="67"/>
    </location>
</feature>
<proteinExistence type="predicted"/>
<evidence type="ECO:0000256" key="1">
    <source>
        <dbReference type="SAM" id="Phobius"/>
    </source>
</evidence>
<feature type="transmembrane region" description="Helical" evidence="1">
    <location>
        <begin position="74"/>
        <end position="92"/>
    </location>
</feature>